<dbReference type="EMBL" id="FRCP01000018">
    <property type="protein sequence ID" value="SHM82212.1"/>
    <property type="molecule type" value="Genomic_DNA"/>
</dbReference>
<dbReference type="CDD" id="cd00093">
    <property type="entry name" value="HTH_XRE"/>
    <property type="match status" value="1"/>
</dbReference>
<dbReference type="SMART" id="SM00530">
    <property type="entry name" value="HTH_XRE"/>
    <property type="match status" value="1"/>
</dbReference>
<protein>
    <submittedName>
        <fullName evidence="2">Helix-turn-helix domain-containing protein</fullName>
    </submittedName>
</protein>
<dbReference type="InterPro" id="IPR053163">
    <property type="entry name" value="HTH-type_regulator_Rgg"/>
</dbReference>
<dbReference type="SUPFAM" id="SSF47413">
    <property type="entry name" value="lambda repressor-like DNA-binding domains"/>
    <property type="match status" value="1"/>
</dbReference>
<dbReference type="OrthoDB" id="1855220at2"/>
<dbReference type="GO" id="GO:0003677">
    <property type="term" value="F:DNA binding"/>
    <property type="evidence" value="ECO:0007669"/>
    <property type="project" value="InterPro"/>
</dbReference>
<dbReference type="AlphaFoldDB" id="A0A1M7LWR5"/>
<dbReference type="Gene3D" id="1.25.40.10">
    <property type="entry name" value="Tetratricopeptide repeat domain"/>
    <property type="match status" value="1"/>
</dbReference>
<dbReference type="Pfam" id="PF01381">
    <property type="entry name" value="HTH_3"/>
    <property type="match status" value="1"/>
</dbReference>
<sequence>MIQKKLGDIIKTIRLKKGLSQREACKGICDRRTYIRWEKNEIEPSIYNINKLSNRFNYDFQAYYKMFICDLSEHAWLYKERAETYLVQKDWTNLYALLKEIDSFHEFQNGENKQTILYYKAIYFSKYKMDFNQSIKLCLEGLKEEDENYSITCQSLSIFSNVGLSLLNCLACNYNKIEKKQLANSIFRNLIEIIDNKIFKDLHYYQSIDFEKKLYQITTYNLSVNLKREKQYIDSLYYINKGIQFSLKHNYLFDLADLFQIKFKLLYLLDDYIEAKTAFNLCVNLYLLQNNMKDYNYFISIIDTEYPKLKCIESSSN</sequence>
<dbReference type="InterPro" id="IPR001387">
    <property type="entry name" value="Cro/C1-type_HTH"/>
</dbReference>
<dbReference type="Proteomes" id="UP000184038">
    <property type="component" value="Unassembled WGS sequence"/>
</dbReference>
<evidence type="ECO:0000313" key="3">
    <source>
        <dbReference type="Proteomes" id="UP000184038"/>
    </source>
</evidence>
<dbReference type="PANTHER" id="PTHR37038:SF14">
    <property type="entry name" value="TRANSCRIPTIONAL ACTIVATOR"/>
    <property type="match status" value="1"/>
</dbReference>
<organism evidence="2 3">
    <name type="scientific">Anaerosporobacter mobilis DSM 15930</name>
    <dbReference type="NCBI Taxonomy" id="1120996"/>
    <lineage>
        <taxon>Bacteria</taxon>
        <taxon>Bacillati</taxon>
        <taxon>Bacillota</taxon>
        <taxon>Clostridia</taxon>
        <taxon>Lachnospirales</taxon>
        <taxon>Lachnospiraceae</taxon>
        <taxon>Anaerosporobacter</taxon>
    </lineage>
</organism>
<proteinExistence type="predicted"/>
<reference evidence="2 3" key="1">
    <citation type="submission" date="2016-11" db="EMBL/GenBank/DDBJ databases">
        <authorList>
            <person name="Jaros S."/>
            <person name="Januszkiewicz K."/>
            <person name="Wedrychowicz H."/>
        </authorList>
    </citation>
    <scope>NUCLEOTIDE SEQUENCE [LARGE SCALE GENOMIC DNA]</scope>
    <source>
        <strain evidence="2 3">DSM 15930</strain>
    </source>
</reference>
<feature type="domain" description="HTH cro/C1-type" evidence="1">
    <location>
        <begin position="10"/>
        <end position="63"/>
    </location>
</feature>
<dbReference type="RefSeq" id="WP_073289630.1">
    <property type="nucleotide sequence ID" value="NZ_FRCP01000018.1"/>
</dbReference>
<evidence type="ECO:0000313" key="2">
    <source>
        <dbReference type="EMBL" id="SHM82212.1"/>
    </source>
</evidence>
<gene>
    <name evidence="2" type="ORF">SAMN02746066_03434</name>
</gene>
<dbReference type="STRING" id="1120996.SAMN02746066_03434"/>
<evidence type="ECO:0000259" key="1">
    <source>
        <dbReference type="PROSITE" id="PS50943"/>
    </source>
</evidence>
<accession>A0A1M7LWR5</accession>
<keyword evidence="3" id="KW-1185">Reference proteome</keyword>
<name>A0A1M7LWR5_9FIRM</name>
<dbReference type="InterPro" id="IPR010982">
    <property type="entry name" value="Lambda_DNA-bd_dom_sf"/>
</dbReference>
<dbReference type="PANTHER" id="PTHR37038">
    <property type="entry name" value="TRANSCRIPTIONAL REGULATOR-RELATED"/>
    <property type="match status" value="1"/>
</dbReference>
<dbReference type="PROSITE" id="PS50943">
    <property type="entry name" value="HTH_CROC1"/>
    <property type="match status" value="1"/>
</dbReference>
<dbReference type="InterPro" id="IPR011990">
    <property type="entry name" value="TPR-like_helical_dom_sf"/>
</dbReference>